<dbReference type="SUPFAM" id="SSF56219">
    <property type="entry name" value="DNase I-like"/>
    <property type="match status" value="1"/>
</dbReference>
<accession>A0A101M008</accession>
<sequence>MKEREVKKFIQEQGLSFCGLIESKVKECKKEGVLNAIGRSWNVFCNYGSSPNGRIWLCWNPRDVDVIFISHSDQVIHCRVFSSSKTWSCVVSVVSWDNCRVRRTELWADIEASSVGFEGTLWLLLGDLNAIRKRNQAMGGSLDWPTWKNDLDECISWAGLEDLRYGGFYFTWSNRRDEDPTILRKLDRALINMEWESSLEGSDVQFLPPGVSDHSPLVVKLADLPRAKIPFKFFDFWADHPDLLHLVASVWEETVVGTFPGMGVLHLRINL</sequence>
<comment type="caution">
    <text evidence="1">The sequence shown here is derived from an EMBL/GenBank/DDBJ whole genome shotgun (WGS) entry which is preliminary data.</text>
</comment>
<evidence type="ECO:0008006" key="2">
    <source>
        <dbReference type="Google" id="ProtNLM"/>
    </source>
</evidence>
<dbReference type="PANTHER" id="PTHR33710">
    <property type="entry name" value="BNAC02G09200D PROTEIN"/>
    <property type="match status" value="1"/>
</dbReference>
<dbReference type="InterPro" id="IPR036691">
    <property type="entry name" value="Endo/exonu/phosph_ase_sf"/>
</dbReference>
<dbReference type="PANTHER" id="PTHR33710:SF71">
    <property type="entry name" value="ENDONUCLEASE_EXONUCLEASE_PHOSPHATASE DOMAIN-CONTAINING PROTEIN"/>
    <property type="match status" value="1"/>
</dbReference>
<keyword evidence="1" id="KW-0496">Mitochondrion</keyword>
<dbReference type="Gene3D" id="3.60.10.10">
    <property type="entry name" value="Endonuclease/exonuclease/phosphatase"/>
    <property type="match status" value="1"/>
</dbReference>
<protein>
    <recommendedName>
        <fullName evidence="2">Endonuclease/exonuclease/phosphatase domain-containing protein</fullName>
    </recommendedName>
</protein>
<proteinExistence type="predicted"/>
<dbReference type="EMBL" id="LKAM01000006">
    <property type="protein sequence ID" value="KUM48392.1"/>
    <property type="molecule type" value="Genomic_DNA"/>
</dbReference>
<evidence type="ECO:0000313" key="1">
    <source>
        <dbReference type="EMBL" id="KUM48392.1"/>
    </source>
</evidence>
<gene>
    <name evidence="1" type="ORF">ABT39_MTgene5392</name>
</gene>
<dbReference type="AlphaFoldDB" id="A0A101M008"/>
<name>A0A101M008_PICGL</name>
<reference evidence="1" key="1">
    <citation type="journal article" date="2015" name="Genome Biol. Evol.">
        <title>Organellar Genomes of White Spruce (Picea glauca): Assembly and Annotation.</title>
        <authorList>
            <person name="Jackman S.D."/>
            <person name="Warren R.L."/>
            <person name="Gibb E.A."/>
            <person name="Vandervalk B.P."/>
            <person name="Mohamadi H."/>
            <person name="Chu J."/>
            <person name="Raymond A."/>
            <person name="Pleasance S."/>
            <person name="Coope R."/>
            <person name="Wildung M.R."/>
            <person name="Ritland C.E."/>
            <person name="Bousquet J."/>
            <person name="Jones S.J."/>
            <person name="Bohlmann J."/>
            <person name="Birol I."/>
        </authorList>
    </citation>
    <scope>NUCLEOTIDE SEQUENCE [LARGE SCALE GENOMIC DNA]</scope>
    <source>
        <tissue evidence="1">Flushing bud</tissue>
    </source>
</reference>
<geneLocation type="mitochondrion" evidence="1"/>
<organism evidence="1">
    <name type="scientific">Picea glauca</name>
    <name type="common">White spruce</name>
    <name type="synonym">Pinus glauca</name>
    <dbReference type="NCBI Taxonomy" id="3330"/>
    <lineage>
        <taxon>Eukaryota</taxon>
        <taxon>Viridiplantae</taxon>
        <taxon>Streptophyta</taxon>
        <taxon>Embryophyta</taxon>
        <taxon>Tracheophyta</taxon>
        <taxon>Spermatophyta</taxon>
        <taxon>Pinopsida</taxon>
        <taxon>Pinidae</taxon>
        <taxon>Conifers I</taxon>
        <taxon>Pinales</taxon>
        <taxon>Pinaceae</taxon>
        <taxon>Picea</taxon>
    </lineage>
</organism>